<protein>
    <submittedName>
        <fullName evidence="2">12268_t:CDS:1</fullName>
    </submittedName>
</protein>
<dbReference type="Proteomes" id="UP001153678">
    <property type="component" value="Unassembled WGS sequence"/>
</dbReference>
<reference evidence="2" key="1">
    <citation type="submission" date="2022-08" db="EMBL/GenBank/DDBJ databases">
        <authorList>
            <person name="Kallberg Y."/>
            <person name="Tangrot J."/>
            <person name="Rosling A."/>
        </authorList>
    </citation>
    <scope>NUCLEOTIDE SEQUENCE</scope>
    <source>
        <strain evidence="2">Wild A</strain>
    </source>
</reference>
<comment type="caution">
    <text evidence="2">The sequence shown here is derived from an EMBL/GenBank/DDBJ whole genome shotgun (WGS) entry which is preliminary data.</text>
</comment>
<dbReference type="OrthoDB" id="2444298at2759"/>
<name>A0A9W4SZG5_9GLOM</name>
<sequence>MINCDNPTPLSFYRFIKPAHHNRVDEKYRNTLNSALECNPKNREIQKKLTEIRKKFDDGEYKQDWEIWMQEKRATRVHRSIQVTNENVHKKFNSLVESQSVIVKQAEDKGEIDDDQGEEHNEQRSQIDNGSDDIVVASESAKKKSKTDEFFEDMRNRNIYVLCEPFRKLSQMDAEDRFEMIAKNTVEIELPEDIKEYLHCLLNGDIKNALSEVEKPLDGDARPLMLWTREVCRHFLFYYYYGGLQIDSDEKTWSNQTVYRILDLFSMFFGNLTSGIALHTKIVYNINADQKPSSSRRGDKNDAVLYQDNNATIIYEQSFGPAEFDATHHMRDITKLARNGVDDLNYHFLQYEKSSITTAKDSNLIFHNNLPHGMKTYRIYEIFKCKIPKSYTDRWFLAKIARIGVYLETHLTDRQFLKGKMGMEDAINDKGPNCVCNWMEIPDNTPETKRAK</sequence>
<feature type="region of interest" description="Disordered" evidence="1">
    <location>
        <begin position="109"/>
        <end position="132"/>
    </location>
</feature>
<evidence type="ECO:0000313" key="2">
    <source>
        <dbReference type="EMBL" id="CAI2186221.1"/>
    </source>
</evidence>
<accession>A0A9W4SZG5</accession>
<dbReference type="AlphaFoldDB" id="A0A9W4SZG5"/>
<organism evidence="2 3">
    <name type="scientific">Funneliformis geosporum</name>
    <dbReference type="NCBI Taxonomy" id="1117311"/>
    <lineage>
        <taxon>Eukaryota</taxon>
        <taxon>Fungi</taxon>
        <taxon>Fungi incertae sedis</taxon>
        <taxon>Mucoromycota</taxon>
        <taxon>Glomeromycotina</taxon>
        <taxon>Glomeromycetes</taxon>
        <taxon>Glomerales</taxon>
        <taxon>Glomeraceae</taxon>
        <taxon>Funneliformis</taxon>
    </lineage>
</organism>
<dbReference type="EMBL" id="CAMKVN010004048">
    <property type="protein sequence ID" value="CAI2186221.1"/>
    <property type="molecule type" value="Genomic_DNA"/>
</dbReference>
<gene>
    <name evidence="2" type="ORF">FWILDA_LOCUS12467</name>
</gene>
<keyword evidence="3" id="KW-1185">Reference proteome</keyword>
<proteinExistence type="predicted"/>
<evidence type="ECO:0000256" key="1">
    <source>
        <dbReference type="SAM" id="MobiDB-lite"/>
    </source>
</evidence>
<evidence type="ECO:0000313" key="3">
    <source>
        <dbReference type="Proteomes" id="UP001153678"/>
    </source>
</evidence>